<evidence type="ECO:0000256" key="1">
    <source>
        <dbReference type="SAM" id="MobiDB-lite"/>
    </source>
</evidence>
<organism evidence="2 3">
    <name type="scientific">Dreissena polymorpha</name>
    <name type="common">Zebra mussel</name>
    <name type="synonym">Mytilus polymorpha</name>
    <dbReference type="NCBI Taxonomy" id="45954"/>
    <lineage>
        <taxon>Eukaryota</taxon>
        <taxon>Metazoa</taxon>
        <taxon>Spiralia</taxon>
        <taxon>Lophotrochozoa</taxon>
        <taxon>Mollusca</taxon>
        <taxon>Bivalvia</taxon>
        <taxon>Autobranchia</taxon>
        <taxon>Heteroconchia</taxon>
        <taxon>Euheterodonta</taxon>
        <taxon>Imparidentia</taxon>
        <taxon>Neoheterodontei</taxon>
        <taxon>Myida</taxon>
        <taxon>Dreissenoidea</taxon>
        <taxon>Dreissenidae</taxon>
        <taxon>Dreissena</taxon>
    </lineage>
</organism>
<reference evidence="2" key="1">
    <citation type="journal article" date="2019" name="bioRxiv">
        <title>The Genome of the Zebra Mussel, Dreissena polymorpha: A Resource for Invasive Species Research.</title>
        <authorList>
            <person name="McCartney M.A."/>
            <person name="Auch B."/>
            <person name="Kono T."/>
            <person name="Mallez S."/>
            <person name="Zhang Y."/>
            <person name="Obille A."/>
            <person name="Becker A."/>
            <person name="Abrahante J.E."/>
            <person name="Garbe J."/>
            <person name="Badalamenti J.P."/>
            <person name="Herman A."/>
            <person name="Mangelson H."/>
            <person name="Liachko I."/>
            <person name="Sullivan S."/>
            <person name="Sone E.D."/>
            <person name="Koren S."/>
            <person name="Silverstein K.A.T."/>
            <person name="Beckman K.B."/>
            <person name="Gohl D.M."/>
        </authorList>
    </citation>
    <scope>NUCLEOTIDE SEQUENCE</scope>
    <source>
        <strain evidence="2">Duluth1</strain>
        <tissue evidence="2">Whole animal</tissue>
    </source>
</reference>
<accession>A0A9D4QTY7</accession>
<feature type="region of interest" description="Disordered" evidence="1">
    <location>
        <begin position="33"/>
        <end position="53"/>
    </location>
</feature>
<evidence type="ECO:0008006" key="4">
    <source>
        <dbReference type="Google" id="ProtNLM"/>
    </source>
</evidence>
<comment type="caution">
    <text evidence="2">The sequence shown here is derived from an EMBL/GenBank/DDBJ whole genome shotgun (WGS) entry which is preliminary data.</text>
</comment>
<name>A0A9D4QTY7_DREPO</name>
<proteinExistence type="predicted"/>
<evidence type="ECO:0000313" key="3">
    <source>
        <dbReference type="Proteomes" id="UP000828390"/>
    </source>
</evidence>
<gene>
    <name evidence="2" type="ORF">DPMN_115654</name>
</gene>
<dbReference type="AlphaFoldDB" id="A0A9D4QTY7"/>
<sequence length="88" mass="10039">MQDPEWGEEFEFDCNKEDQYVNVCVWCRVQTNRNSKPLPVPGRGEGGAKLTPPNDELPFYNVTTKIGYVSTIPAPRARNLFMLTFCPN</sequence>
<evidence type="ECO:0000313" key="2">
    <source>
        <dbReference type="EMBL" id="KAH3842160.1"/>
    </source>
</evidence>
<protein>
    <recommendedName>
        <fullName evidence="4">C2 domain-containing protein</fullName>
    </recommendedName>
</protein>
<dbReference type="EMBL" id="JAIWYP010000004">
    <property type="protein sequence ID" value="KAH3842160.1"/>
    <property type="molecule type" value="Genomic_DNA"/>
</dbReference>
<reference evidence="2" key="2">
    <citation type="submission" date="2020-11" db="EMBL/GenBank/DDBJ databases">
        <authorList>
            <person name="McCartney M.A."/>
            <person name="Auch B."/>
            <person name="Kono T."/>
            <person name="Mallez S."/>
            <person name="Becker A."/>
            <person name="Gohl D.M."/>
            <person name="Silverstein K.A.T."/>
            <person name="Koren S."/>
            <person name="Bechman K.B."/>
            <person name="Herman A."/>
            <person name="Abrahante J.E."/>
            <person name="Garbe J."/>
        </authorList>
    </citation>
    <scope>NUCLEOTIDE SEQUENCE</scope>
    <source>
        <strain evidence="2">Duluth1</strain>
        <tissue evidence="2">Whole animal</tissue>
    </source>
</reference>
<keyword evidence="3" id="KW-1185">Reference proteome</keyword>
<dbReference type="Proteomes" id="UP000828390">
    <property type="component" value="Unassembled WGS sequence"/>
</dbReference>